<dbReference type="AlphaFoldDB" id="A0A7J7ZJE1"/>
<dbReference type="Pfam" id="PF00956">
    <property type="entry name" value="NAP"/>
    <property type="match status" value="1"/>
</dbReference>
<reference evidence="3 4" key="1">
    <citation type="journal article" date="2020" name="Nature">
        <title>Six reference-quality genomes reveal evolution of bat adaptations.</title>
        <authorList>
            <person name="Jebb D."/>
            <person name="Huang Z."/>
            <person name="Pippel M."/>
            <person name="Hughes G.M."/>
            <person name="Lavrichenko K."/>
            <person name="Devanna P."/>
            <person name="Winkler S."/>
            <person name="Jermiin L.S."/>
            <person name="Skirmuntt E.C."/>
            <person name="Katzourakis A."/>
            <person name="Burkitt-Gray L."/>
            <person name="Ray D.A."/>
            <person name="Sullivan K.A.M."/>
            <person name="Roscito J.G."/>
            <person name="Kirilenko B.M."/>
            <person name="Davalos L.M."/>
            <person name="Corthals A.P."/>
            <person name="Power M.L."/>
            <person name="Jones G."/>
            <person name="Ransome R.D."/>
            <person name="Dechmann D.K.N."/>
            <person name="Locatelli A.G."/>
            <person name="Puechmaille S.J."/>
            <person name="Fedrigo O."/>
            <person name="Jarvis E.D."/>
            <person name="Hiller M."/>
            <person name="Vernes S.C."/>
            <person name="Myers E.W."/>
            <person name="Teeling E.C."/>
        </authorList>
    </citation>
    <scope>NUCLEOTIDE SEQUENCE [LARGE SCALE GENOMIC DNA]</scope>
    <source>
        <strain evidence="3">MPipKuh1</strain>
        <tissue evidence="3">Flight muscle</tissue>
    </source>
</reference>
<dbReference type="EMBL" id="JACAGB010000003">
    <property type="protein sequence ID" value="KAF6374198.1"/>
    <property type="molecule type" value="Genomic_DNA"/>
</dbReference>
<comment type="caution">
    <text evidence="3">The sequence shown here is derived from an EMBL/GenBank/DDBJ whole genome shotgun (WGS) entry which is preliminary data.</text>
</comment>
<feature type="region of interest" description="Disordered" evidence="2">
    <location>
        <begin position="129"/>
        <end position="170"/>
    </location>
</feature>
<dbReference type="Proteomes" id="UP000558488">
    <property type="component" value="Unassembled WGS sequence"/>
</dbReference>
<name>A0A7J7ZJE1_PIPKU</name>
<evidence type="ECO:0000313" key="3">
    <source>
        <dbReference type="EMBL" id="KAF6374198.1"/>
    </source>
</evidence>
<keyword evidence="4" id="KW-1185">Reference proteome</keyword>
<feature type="compositionally biased region" description="Acidic residues" evidence="2">
    <location>
        <begin position="139"/>
        <end position="152"/>
    </location>
</feature>
<comment type="similarity">
    <text evidence="1">Belongs to the nucleosome assembly protein (NAP) family.</text>
</comment>
<sequence length="170" mass="19520">MSWRGHTWCWTSLSDKGREFVTGEAESTDGECEWHSENEEGGKVARDMKVTQSSQKKKPRQQRSQLQRDSEFRFTVFRNVDMPSEPLKASGGGESLDEDSEFTLASAYEIGHFFRERLVPRAMLYFTGETIEDDHNFEEGEEGEEEGDEEDDAHVSLKKEPSQPSECKQQ</sequence>
<dbReference type="GO" id="GO:0005634">
    <property type="term" value="C:nucleus"/>
    <property type="evidence" value="ECO:0007669"/>
    <property type="project" value="InterPro"/>
</dbReference>
<accession>A0A7J7ZJE1</accession>
<evidence type="ECO:0000256" key="2">
    <source>
        <dbReference type="SAM" id="MobiDB-lite"/>
    </source>
</evidence>
<feature type="region of interest" description="Disordered" evidence="2">
    <location>
        <begin position="21"/>
        <end position="70"/>
    </location>
</feature>
<dbReference type="InterPro" id="IPR002164">
    <property type="entry name" value="NAP_family"/>
</dbReference>
<evidence type="ECO:0000313" key="4">
    <source>
        <dbReference type="Proteomes" id="UP000558488"/>
    </source>
</evidence>
<feature type="compositionally biased region" description="Basic and acidic residues" evidence="2">
    <location>
        <begin position="32"/>
        <end position="49"/>
    </location>
</feature>
<organism evidence="3 4">
    <name type="scientific">Pipistrellus kuhlii</name>
    <name type="common">Kuhl's pipistrelle</name>
    <dbReference type="NCBI Taxonomy" id="59472"/>
    <lineage>
        <taxon>Eukaryota</taxon>
        <taxon>Metazoa</taxon>
        <taxon>Chordata</taxon>
        <taxon>Craniata</taxon>
        <taxon>Vertebrata</taxon>
        <taxon>Euteleostomi</taxon>
        <taxon>Mammalia</taxon>
        <taxon>Eutheria</taxon>
        <taxon>Laurasiatheria</taxon>
        <taxon>Chiroptera</taxon>
        <taxon>Yangochiroptera</taxon>
        <taxon>Vespertilionidae</taxon>
        <taxon>Pipistrellus</taxon>
    </lineage>
</organism>
<dbReference type="GO" id="GO:0006334">
    <property type="term" value="P:nucleosome assembly"/>
    <property type="evidence" value="ECO:0007669"/>
    <property type="project" value="InterPro"/>
</dbReference>
<evidence type="ECO:0000256" key="1">
    <source>
        <dbReference type="ARBA" id="ARBA00009947"/>
    </source>
</evidence>
<dbReference type="SUPFAM" id="SSF143113">
    <property type="entry name" value="NAP-like"/>
    <property type="match status" value="1"/>
</dbReference>
<dbReference type="InterPro" id="IPR037231">
    <property type="entry name" value="NAP-like_sf"/>
</dbReference>
<proteinExistence type="inferred from homology"/>
<protein>
    <submittedName>
        <fullName evidence="3">Uncharacterized protein</fullName>
    </submittedName>
</protein>
<dbReference type="Gene3D" id="3.30.1120.90">
    <property type="entry name" value="Nucleosome assembly protein"/>
    <property type="match status" value="1"/>
</dbReference>
<gene>
    <name evidence="3" type="ORF">mPipKuh1_009434</name>
</gene>